<comment type="caution">
    <text evidence="9">The sequence shown here is derived from an EMBL/GenBank/DDBJ whole genome shotgun (WGS) entry which is preliminary data.</text>
</comment>
<dbReference type="InterPro" id="IPR011701">
    <property type="entry name" value="MFS"/>
</dbReference>
<keyword evidence="5 7" id="KW-1133">Transmembrane helix</keyword>
<evidence type="ECO:0000256" key="5">
    <source>
        <dbReference type="ARBA" id="ARBA00022989"/>
    </source>
</evidence>
<keyword evidence="4 7" id="KW-0812">Transmembrane</keyword>
<dbReference type="Pfam" id="PF07690">
    <property type="entry name" value="MFS_1"/>
    <property type="match status" value="1"/>
</dbReference>
<feature type="transmembrane region" description="Helical" evidence="7">
    <location>
        <begin position="104"/>
        <end position="128"/>
    </location>
</feature>
<feature type="transmembrane region" description="Helical" evidence="7">
    <location>
        <begin position="403"/>
        <end position="423"/>
    </location>
</feature>
<feature type="transmembrane region" description="Helical" evidence="7">
    <location>
        <begin position="305"/>
        <end position="324"/>
    </location>
</feature>
<dbReference type="RefSeq" id="WP_344821084.1">
    <property type="nucleotide sequence ID" value="NZ_BAAAUV010000001.1"/>
</dbReference>
<feature type="transmembrane region" description="Helical" evidence="7">
    <location>
        <begin position="265"/>
        <end position="285"/>
    </location>
</feature>
<feature type="domain" description="Major facilitator superfamily (MFS) profile" evidence="8">
    <location>
        <begin position="13"/>
        <end position="458"/>
    </location>
</feature>
<dbReference type="PROSITE" id="PS50850">
    <property type="entry name" value="MFS"/>
    <property type="match status" value="1"/>
</dbReference>
<dbReference type="NCBIfam" id="TIGR00711">
    <property type="entry name" value="efflux_EmrB"/>
    <property type="match status" value="1"/>
</dbReference>
<feature type="transmembrane region" description="Helical" evidence="7">
    <location>
        <begin position="435"/>
        <end position="457"/>
    </location>
</feature>
<feature type="transmembrane region" description="Helical" evidence="7">
    <location>
        <begin position="199"/>
        <end position="217"/>
    </location>
</feature>
<dbReference type="PRINTS" id="PR01036">
    <property type="entry name" value="TCRTETB"/>
</dbReference>
<evidence type="ECO:0000256" key="6">
    <source>
        <dbReference type="ARBA" id="ARBA00023136"/>
    </source>
</evidence>
<feature type="transmembrane region" description="Helical" evidence="7">
    <location>
        <begin position="223"/>
        <end position="244"/>
    </location>
</feature>
<feature type="transmembrane region" description="Helical" evidence="7">
    <location>
        <begin position="167"/>
        <end position="187"/>
    </location>
</feature>
<dbReference type="PANTHER" id="PTHR42718:SF46">
    <property type="entry name" value="BLR6921 PROTEIN"/>
    <property type="match status" value="1"/>
</dbReference>
<dbReference type="CDD" id="cd17321">
    <property type="entry name" value="MFS_MMR_MDR_like"/>
    <property type="match status" value="1"/>
</dbReference>
<gene>
    <name evidence="9" type="ORF">GCM10010468_00910</name>
</gene>
<evidence type="ECO:0000256" key="1">
    <source>
        <dbReference type="ARBA" id="ARBA00004651"/>
    </source>
</evidence>
<sequence>MNSHTTDRGSGRILGLAAAGSFMVALDATAVTTSLARIRLDLGASVSQLEWIVNAYALSFAVLLMTGAALGDRFGRRRMFAAGIGLFTVASAACALAPDAGWLVAVRAVQGCGAALVMPLAMALLSAAFPPERRAAALGLFAGLTGLAVTAGPPLGGAITQGLAWEWIFWLNVPVGLFLVPAVLRWVPESRGPGGALDLPGVALATCGAFGLVWGLVRAPEAGWGGIEVPLALVLGAAGLLLFVRWERRAPSPMVPMGLFGSRPFAEGNVSGFFLYAALYGALFYVAQFLQTAQGHGPLSAGLRMLPWTATVTVAAPLAGRLVNRIGARRLTVTGLSLQAAGLLWLAAVAAPGTGLLWLVPPMIVAGCGVSMAMPAAQASVINAVPPPQIGRASGVFNTLRQLGGAFGVAVTVPVFTATGGYSSPASFARGAGPAFAVCALLSLAGAVPGVLAALVSRAGAPRARVRSAAS</sequence>
<feature type="transmembrane region" description="Helical" evidence="7">
    <location>
        <begin position="51"/>
        <end position="70"/>
    </location>
</feature>
<keyword evidence="3" id="KW-1003">Cell membrane</keyword>
<keyword evidence="6 7" id="KW-0472">Membrane</keyword>
<feature type="transmembrane region" description="Helical" evidence="7">
    <location>
        <begin position="79"/>
        <end position="98"/>
    </location>
</feature>
<dbReference type="PANTHER" id="PTHR42718">
    <property type="entry name" value="MAJOR FACILITATOR SUPERFAMILY MULTIDRUG TRANSPORTER MFSC"/>
    <property type="match status" value="1"/>
</dbReference>
<protein>
    <submittedName>
        <fullName evidence="9">DHA2 family efflux MFS transporter permease subunit</fullName>
    </submittedName>
</protein>
<feature type="transmembrane region" description="Helical" evidence="7">
    <location>
        <begin position="336"/>
        <end position="358"/>
    </location>
</feature>
<keyword evidence="10" id="KW-1185">Reference proteome</keyword>
<dbReference type="InterPro" id="IPR004638">
    <property type="entry name" value="EmrB-like"/>
</dbReference>
<evidence type="ECO:0000256" key="4">
    <source>
        <dbReference type="ARBA" id="ARBA00022692"/>
    </source>
</evidence>
<proteinExistence type="predicted"/>
<organism evidence="9 10">
    <name type="scientific">Actinocorallia longicatena</name>
    <dbReference type="NCBI Taxonomy" id="111803"/>
    <lineage>
        <taxon>Bacteria</taxon>
        <taxon>Bacillati</taxon>
        <taxon>Actinomycetota</taxon>
        <taxon>Actinomycetes</taxon>
        <taxon>Streptosporangiales</taxon>
        <taxon>Thermomonosporaceae</taxon>
        <taxon>Actinocorallia</taxon>
    </lineage>
</organism>
<feature type="transmembrane region" description="Helical" evidence="7">
    <location>
        <begin position="12"/>
        <end position="31"/>
    </location>
</feature>
<dbReference type="InterPro" id="IPR036259">
    <property type="entry name" value="MFS_trans_sf"/>
</dbReference>
<dbReference type="Proteomes" id="UP001501237">
    <property type="component" value="Unassembled WGS sequence"/>
</dbReference>
<dbReference type="InterPro" id="IPR020846">
    <property type="entry name" value="MFS_dom"/>
</dbReference>
<evidence type="ECO:0000256" key="3">
    <source>
        <dbReference type="ARBA" id="ARBA00022475"/>
    </source>
</evidence>
<name>A0ABP6PVJ0_9ACTN</name>
<feature type="transmembrane region" description="Helical" evidence="7">
    <location>
        <begin position="135"/>
        <end position="155"/>
    </location>
</feature>
<evidence type="ECO:0000256" key="2">
    <source>
        <dbReference type="ARBA" id="ARBA00022448"/>
    </source>
</evidence>
<dbReference type="Gene3D" id="1.20.1720.10">
    <property type="entry name" value="Multidrug resistance protein D"/>
    <property type="match status" value="1"/>
</dbReference>
<evidence type="ECO:0000259" key="8">
    <source>
        <dbReference type="PROSITE" id="PS50850"/>
    </source>
</evidence>
<feature type="transmembrane region" description="Helical" evidence="7">
    <location>
        <begin position="364"/>
        <end position="382"/>
    </location>
</feature>
<reference evidence="10" key="1">
    <citation type="journal article" date="2019" name="Int. J. Syst. Evol. Microbiol.">
        <title>The Global Catalogue of Microorganisms (GCM) 10K type strain sequencing project: providing services to taxonomists for standard genome sequencing and annotation.</title>
        <authorList>
            <consortium name="The Broad Institute Genomics Platform"/>
            <consortium name="The Broad Institute Genome Sequencing Center for Infectious Disease"/>
            <person name="Wu L."/>
            <person name="Ma J."/>
        </authorList>
    </citation>
    <scope>NUCLEOTIDE SEQUENCE [LARGE SCALE GENOMIC DNA]</scope>
    <source>
        <strain evidence="10">JCM 9377</strain>
    </source>
</reference>
<dbReference type="Gene3D" id="1.20.1250.20">
    <property type="entry name" value="MFS general substrate transporter like domains"/>
    <property type="match status" value="1"/>
</dbReference>
<comment type="subcellular location">
    <subcellularLocation>
        <location evidence="1">Cell membrane</location>
        <topology evidence="1">Multi-pass membrane protein</topology>
    </subcellularLocation>
</comment>
<evidence type="ECO:0000313" key="10">
    <source>
        <dbReference type="Proteomes" id="UP001501237"/>
    </source>
</evidence>
<dbReference type="EMBL" id="BAAAUV010000001">
    <property type="protein sequence ID" value="GAA3192201.1"/>
    <property type="molecule type" value="Genomic_DNA"/>
</dbReference>
<accession>A0ABP6PVJ0</accession>
<keyword evidence="2" id="KW-0813">Transport</keyword>
<dbReference type="SUPFAM" id="SSF103473">
    <property type="entry name" value="MFS general substrate transporter"/>
    <property type="match status" value="1"/>
</dbReference>
<evidence type="ECO:0000256" key="7">
    <source>
        <dbReference type="SAM" id="Phobius"/>
    </source>
</evidence>
<evidence type="ECO:0000313" key="9">
    <source>
        <dbReference type="EMBL" id="GAA3192201.1"/>
    </source>
</evidence>